<feature type="compositionally biased region" description="Polar residues" evidence="12">
    <location>
        <begin position="1297"/>
        <end position="1318"/>
    </location>
</feature>
<evidence type="ECO:0000256" key="8">
    <source>
        <dbReference type="PIRSR" id="PIRSR000956-1"/>
    </source>
</evidence>
<dbReference type="InterPro" id="IPR016280">
    <property type="entry name" value="PLC-beta"/>
</dbReference>
<evidence type="ECO:0000259" key="13">
    <source>
        <dbReference type="PROSITE" id="PS50004"/>
    </source>
</evidence>
<gene>
    <name evidence="15" type="ORF">C0Q70_07799</name>
</gene>
<evidence type="ECO:0000313" key="15">
    <source>
        <dbReference type="EMBL" id="PVD32365.1"/>
    </source>
</evidence>
<dbReference type="PRINTS" id="PR00390">
    <property type="entry name" value="PHPHLIPASEC"/>
</dbReference>
<dbReference type="Gene3D" id="2.60.40.150">
    <property type="entry name" value="C2 domain"/>
    <property type="match status" value="1"/>
</dbReference>
<evidence type="ECO:0000256" key="9">
    <source>
        <dbReference type="PIRSR" id="PIRSR000956-2"/>
    </source>
</evidence>
<dbReference type="EMBL" id="PZQS01000004">
    <property type="protein sequence ID" value="PVD32365.1"/>
    <property type="molecule type" value="Genomic_DNA"/>
</dbReference>
<dbReference type="FunFam" id="2.60.40.150:FF:000008">
    <property type="entry name" value="1-phosphatidylinositol 4,5-bisphosphate phosphodiesterase"/>
    <property type="match status" value="1"/>
</dbReference>
<feature type="region of interest" description="Disordered" evidence="12">
    <location>
        <begin position="537"/>
        <end position="580"/>
    </location>
</feature>
<dbReference type="SMART" id="SM00148">
    <property type="entry name" value="PLCXc"/>
    <property type="match status" value="1"/>
</dbReference>
<keyword evidence="3 9" id="KW-0106">Calcium</keyword>
<dbReference type="SUPFAM" id="SSF51695">
    <property type="entry name" value="PLC-like phosphodiesterases"/>
    <property type="match status" value="1"/>
</dbReference>
<dbReference type="GO" id="GO:0004435">
    <property type="term" value="F:phosphatidylinositol-4,5-bisphosphate phospholipase C activity"/>
    <property type="evidence" value="ECO:0007669"/>
    <property type="project" value="UniProtKB-UniRule"/>
</dbReference>
<feature type="region of interest" description="Disordered" evidence="12">
    <location>
        <begin position="1333"/>
        <end position="1375"/>
    </location>
</feature>
<feature type="domain" description="PI-PLC Y-box" evidence="14">
    <location>
        <begin position="584"/>
        <end position="700"/>
    </location>
</feature>
<feature type="compositionally biased region" description="Basic and acidic residues" evidence="12">
    <location>
        <begin position="570"/>
        <end position="579"/>
    </location>
</feature>
<evidence type="ECO:0000256" key="2">
    <source>
        <dbReference type="ARBA" id="ARBA00022801"/>
    </source>
</evidence>
<dbReference type="InterPro" id="IPR000909">
    <property type="entry name" value="PLipase_C_PInositol-sp_X_dom"/>
</dbReference>
<dbReference type="GO" id="GO:0005737">
    <property type="term" value="C:cytoplasm"/>
    <property type="evidence" value="ECO:0007669"/>
    <property type="project" value="TreeGrafter"/>
</dbReference>
<feature type="active site" evidence="8">
    <location>
        <position position="362"/>
    </location>
</feature>
<dbReference type="Pfam" id="PF22631">
    <property type="entry name" value="PLCB1-4-like_EFh"/>
    <property type="match status" value="1"/>
</dbReference>
<feature type="coiled-coil region" evidence="11">
    <location>
        <begin position="1024"/>
        <end position="1058"/>
    </location>
</feature>
<dbReference type="SMART" id="SM00239">
    <property type="entry name" value="C2"/>
    <property type="match status" value="1"/>
</dbReference>
<feature type="region of interest" description="Disordered" evidence="12">
    <location>
        <begin position="878"/>
        <end position="968"/>
    </location>
</feature>
<feature type="coiled-coil region" evidence="11">
    <location>
        <begin position="1192"/>
        <end position="1278"/>
    </location>
</feature>
<feature type="active site" evidence="8">
    <location>
        <position position="316"/>
    </location>
</feature>
<feature type="compositionally biased region" description="Polar residues" evidence="12">
    <location>
        <begin position="1333"/>
        <end position="1347"/>
    </location>
</feature>
<dbReference type="InterPro" id="IPR001192">
    <property type="entry name" value="PI-PLC_fam"/>
</dbReference>
<protein>
    <recommendedName>
        <fullName evidence="7">1-phosphatidylinositol 4,5-bisphosphate phosphodiesterase</fullName>
        <ecNumber evidence="7">3.1.4.11</ecNumber>
    </recommendedName>
</protein>
<dbReference type="GO" id="GO:0051209">
    <property type="term" value="P:release of sequestered calcium ion into cytosol"/>
    <property type="evidence" value="ECO:0007669"/>
    <property type="project" value="TreeGrafter"/>
</dbReference>
<dbReference type="SUPFAM" id="SSF69989">
    <property type="entry name" value="C-terminal domain of PLC-beta"/>
    <property type="match status" value="1"/>
</dbReference>
<dbReference type="PIRSF" id="PIRSF000956">
    <property type="entry name" value="PLC-beta"/>
    <property type="match status" value="1"/>
</dbReference>
<dbReference type="CDD" id="cd13361">
    <property type="entry name" value="PH_PLC_beta"/>
    <property type="match status" value="1"/>
</dbReference>
<dbReference type="Gene3D" id="1.20.1230.10">
    <property type="entry name" value="Phospholipase C beta, distal C-terminal domain"/>
    <property type="match status" value="1"/>
</dbReference>
<organism evidence="15 16">
    <name type="scientific">Pomacea canaliculata</name>
    <name type="common">Golden apple snail</name>
    <dbReference type="NCBI Taxonomy" id="400727"/>
    <lineage>
        <taxon>Eukaryota</taxon>
        <taxon>Metazoa</taxon>
        <taxon>Spiralia</taxon>
        <taxon>Lophotrochozoa</taxon>
        <taxon>Mollusca</taxon>
        <taxon>Gastropoda</taxon>
        <taxon>Caenogastropoda</taxon>
        <taxon>Architaenioglossa</taxon>
        <taxon>Ampullarioidea</taxon>
        <taxon>Ampullariidae</taxon>
        <taxon>Pomacea</taxon>
    </lineage>
</organism>
<name>A0A2T7PG21_POMCA</name>
<dbReference type="Proteomes" id="UP000245119">
    <property type="component" value="Linkage Group LG4"/>
</dbReference>
<accession>A0A2T7PG21</accession>
<dbReference type="InterPro" id="IPR017946">
    <property type="entry name" value="PLC-like_Pdiesterase_TIM-brl"/>
</dbReference>
<feature type="binding site" evidence="9">
    <location>
        <position position="348"/>
    </location>
    <ligand>
        <name>Ca(2+)</name>
        <dbReference type="ChEBI" id="CHEBI:29108"/>
    </ligand>
</feature>
<dbReference type="SMART" id="SM00149">
    <property type="entry name" value="PLCYc"/>
    <property type="match status" value="1"/>
</dbReference>
<evidence type="ECO:0000256" key="6">
    <source>
        <dbReference type="ARBA" id="ARBA00023224"/>
    </source>
</evidence>
<comment type="caution">
    <text evidence="15">The sequence shown here is derived from an EMBL/GenBank/DDBJ whole genome shotgun (WGS) entry which is preliminary data.</text>
</comment>
<dbReference type="SUPFAM" id="SSF50729">
    <property type="entry name" value="PH domain-like"/>
    <property type="match status" value="1"/>
</dbReference>
<evidence type="ECO:0000256" key="12">
    <source>
        <dbReference type="SAM" id="MobiDB-lite"/>
    </source>
</evidence>
<feature type="compositionally biased region" description="Basic and acidic residues" evidence="12">
    <location>
        <begin position="470"/>
        <end position="489"/>
    </location>
</feature>
<dbReference type="GO" id="GO:0007186">
    <property type="term" value="P:G protein-coupled receptor signaling pathway"/>
    <property type="evidence" value="ECO:0007669"/>
    <property type="project" value="TreeGrafter"/>
</dbReference>
<evidence type="ECO:0000256" key="10">
    <source>
        <dbReference type="RuleBase" id="RU361133"/>
    </source>
</evidence>
<dbReference type="PROSITE" id="PS50004">
    <property type="entry name" value="C2"/>
    <property type="match status" value="1"/>
</dbReference>
<dbReference type="Pfam" id="PF17787">
    <property type="entry name" value="PH_14"/>
    <property type="match status" value="1"/>
</dbReference>
<reference evidence="15 16" key="1">
    <citation type="submission" date="2018-04" db="EMBL/GenBank/DDBJ databases">
        <title>The genome of golden apple snail Pomacea canaliculata provides insight into stress tolerance and invasive adaptation.</title>
        <authorList>
            <person name="Liu C."/>
            <person name="Liu B."/>
            <person name="Ren Y."/>
            <person name="Zhang Y."/>
            <person name="Wang H."/>
            <person name="Li S."/>
            <person name="Jiang F."/>
            <person name="Yin L."/>
            <person name="Zhang G."/>
            <person name="Qian W."/>
            <person name="Fan W."/>
        </authorList>
    </citation>
    <scope>NUCLEOTIDE SEQUENCE [LARGE SCALE GENOMIC DNA]</scope>
    <source>
        <strain evidence="15">SZHN2017</strain>
        <tissue evidence="15">Muscle</tissue>
    </source>
</reference>
<dbReference type="InterPro" id="IPR053945">
    <property type="entry name" value="PLCB1-4-like_EFh"/>
</dbReference>
<evidence type="ECO:0000256" key="7">
    <source>
        <dbReference type="PIRNR" id="PIRNR000956"/>
    </source>
</evidence>
<evidence type="ECO:0000256" key="3">
    <source>
        <dbReference type="ARBA" id="ARBA00022837"/>
    </source>
</evidence>
<feature type="compositionally biased region" description="Polar residues" evidence="12">
    <location>
        <begin position="501"/>
        <end position="517"/>
    </location>
</feature>
<dbReference type="SUPFAM" id="SSF49562">
    <property type="entry name" value="C2 domain (Calcium/lipid-binding domain, CaLB)"/>
    <property type="match status" value="1"/>
</dbReference>
<keyword evidence="4 7" id="KW-0442">Lipid degradation</keyword>
<keyword evidence="6 7" id="KW-0807">Transducer</keyword>
<dbReference type="InterPro" id="IPR037862">
    <property type="entry name" value="PLC-beta_PH"/>
</dbReference>
<evidence type="ECO:0000256" key="11">
    <source>
        <dbReference type="SAM" id="Coils"/>
    </source>
</evidence>
<dbReference type="Pfam" id="PF08703">
    <property type="entry name" value="PLC-beta_C"/>
    <property type="match status" value="1"/>
</dbReference>
<feature type="binding site" evidence="9">
    <location>
        <position position="346"/>
    </location>
    <ligand>
        <name>Ca(2+)</name>
        <dbReference type="ChEBI" id="CHEBI:29108"/>
    </ligand>
</feature>
<keyword evidence="1" id="KW-0597">Phosphoprotein</keyword>
<dbReference type="Gene3D" id="1.10.238.10">
    <property type="entry name" value="EF-hand"/>
    <property type="match status" value="1"/>
</dbReference>
<keyword evidence="11" id="KW-0175">Coiled coil</keyword>
<evidence type="ECO:0000256" key="1">
    <source>
        <dbReference type="ARBA" id="ARBA00022553"/>
    </source>
</evidence>
<dbReference type="InterPro" id="IPR014815">
    <property type="entry name" value="PLC-beta_C"/>
</dbReference>
<dbReference type="InterPro" id="IPR011992">
    <property type="entry name" value="EF-hand-dom_pair"/>
</dbReference>
<dbReference type="PROSITE" id="PS50007">
    <property type="entry name" value="PIPLC_X_DOMAIN"/>
    <property type="match status" value="1"/>
</dbReference>
<feature type="region of interest" description="Disordered" evidence="12">
    <location>
        <begin position="1281"/>
        <end position="1320"/>
    </location>
</feature>
<dbReference type="OrthoDB" id="269822at2759"/>
<dbReference type="Pfam" id="PF00388">
    <property type="entry name" value="PI-PLC-X"/>
    <property type="match status" value="1"/>
</dbReference>
<keyword evidence="2 7" id="KW-0378">Hydrolase</keyword>
<feature type="region of interest" description="Disordered" evidence="12">
    <location>
        <begin position="449"/>
        <end position="525"/>
    </location>
</feature>
<keyword evidence="16" id="KW-1185">Reference proteome</keyword>
<evidence type="ECO:0000313" key="16">
    <source>
        <dbReference type="Proteomes" id="UP000245119"/>
    </source>
</evidence>
<dbReference type="EC" id="3.1.4.11" evidence="7"/>
<dbReference type="STRING" id="400727.A0A2T7PG21"/>
<dbReference type="CDD" id="cd00275">
    <property type="entry name" value="C2_PLC_like"/>
    <property type="match status" value="1"/>
</dbReference>
<dbReference type="GO" id="GO:0046488">
    <property type="term" value="P:phosphatidylinositol metabolic process"/>
    <property type="evidence" value="ECO:0007669"/>
    <property type="project" value="TreeGrafter"/>
</dbReference>
<dbReference type="Pfam" id="PF00168">
    <property type="entry name" value="C2"/>
    <property type="match status" value="1"/>
</dbReference>
<sequence length="1375" mass="155383">MSFPSIQTEDRSHVKNVVVVRAPAADDVYWPGRPSTRNEMDCLDISVIRDTRTGKYAKVPKDSKLKDSLMIGRQDIALEDKTVTIYHGNDMVNVDVVNFVCSSRDIAQLWTTELLKYSVNLLSMNNCSLSFLHKWYTRTMLMLGTDGKIPVKNIIKLVANNREDRRRVEKALEAAGLAGERLAGDSIDPNQMTFEKFFNFYHKLIARDEVDKIFADIGAKKKPYLTVEQFTDFLKDSQRDPRLNEILYPFPTKARAQEIVSNYESKSGMAHRGHLSLEGFLKFLMSEDNNLIPGDKLDLSEDMSQPLAHYFINSSHNTYLTGHQLTGKSLVEMYRQVLLSGCRCIELDCWDGKTDEEPMITHGYTMCTDIPFKDVIEAIAESAFKTSDFPVILSFENHCSPRQQAKMAHYCRTIFGEMLLDAPLDSHPLKPGVPLPSPNDLKRRIIIKNKKKHVHKEAHTTKSSSSGTKESSKSKVMSESEDNKAKAIAEAEDAAGEADVVTTTSGRKASGTESSPTHGPLMKNMSISSYGEKADDLFESESDSSDSDEEISSAELSEEEKKRRQRVKRDKGTAGKEAEAASEMSALVNYIQPIHFHSFEASEKRNKSYEISSFVETQGTSYLKEFPVDFVNYNKRQLSRIYPRGTRVDSSNFMPQVFWNAGCQLVALNFQTLDLAMQLNLGIFEYNGRSGYILKPDFMRRFDRHFDPFAESTVDGIVAGTVSVKIISGQFLSDKRVGTYVEVDMYGLPTDTVRKKFRTKAVSSNGLNPVYDEEPFVFKKVVLPNLATLRLGVYEETGKLIGFRILPLEGLRPGYRHIPLRNECNQPLMLPTLFVLISVGDYVPDQLAAYADALLNPIAYISKLEKHAHQLEILTEDFDSDEERERGDEVDGLSPIKTLEEKMQQRQNSVNRAARRVDMSPTGEQNPGGIQPGRPSLNRMTSTGHMGVSKQESTQSVSSQTSNSSGRYLKLSDANLQLLLCGNPMHRMQSTYLGENGSVGFAQNSKLNDPAILTPTPLEELKTCKAFQKALAKRDKELENLQRKHEKARENLREQQLLQLDKLIRSQTRDRIALEKSHTKSLKKIAKCGKNVEEKQLVFKGELQEMLNTQDHQHREMKYQHIQKYVALTRDQYQAEMDLFLQHHEPVYEALAAVMASNHECHQKALDEVHGRDVVELQKAMDPQFREQMKMLAKKHKDKQELSRIKREAQQKHVGAVVTERQRLKDILAKRKEDLQRKLEEVCKEAERDKEQAKARYLEEYNEKCEKLQERLKAEVQALGMDGDDIDDDNANHNPFPESSSATRPTSLLDNGLDNSPSKMKGSYVSIITVNGSDSQVCSPVSETSGKISPDQEDPSSENVSASGKVNSQEELTSM</sequence>
<dbReference type="GO" id="GO:0048015">
    <property type="term" value="P:phosphatidylinositol-mediated signaling"/>
    <property type="evidence" value="ECO:0007669"/>
    <property type="project" value="TreeGrafter"/>
</dbReference>
<dbReference type="Gene3D" id="3.20.20.190">
    <property type="entry name" value="Phosphatidylinositol (PI) phosphodiesterase"/>
    <property type="match status" value="2"/>
</dbReference>
<keyword evidence="9" id="KW-0479">Metal-binding</keyword>
<dbReference type="Gene3D" id="2.30.29.240">
    <property type="match status" value="1"/>
</dbReference>
<dbReference type="InterPro" id="IPR035892">
    <property type="entry name" value="C2_domain_sf"/>
</dbReference>
<comment type="cofactor">
    <cofactor evidence="9">
        <name>Ca(2+)</name>
        <dbReference type="ChEBI" id="CHEBI:29108"/>
    </cofactor>
    <text evidence="9">Binds 1 Ca(2+) ion per subunit.</text>
</comment>
<dbReference type="SUPFAM" id="SSF47473">
    <property type="entry name" value="EF-hand"/>
    <property type="match status" value="1"/>
</dbReference>
<dbReference type="PANTHER" id="PTHR10336:SF149">
    <property type="entry name" value="1-PHOSPHATIDYLINOSITOL 4,5-BISPHOSPHATE PHOSPHODIESTERASE CLASSES I AND II"/>
    <property type="match status" value="1"/>
</dbReference>
<dbReference type="PROSITE" id="PS50008">
    <property type="entry name" value="PIPLC_Y_DOMAIN"/>
    <property type="match status" value="1"/>
</dbReference>
<keyword evidence="5 7" id="KW-0443">Lipid metabolism</keyword>
<dbReference type="GO" id="GO:0005509">
    <property type="term" value="F:calcium ion binding"/>
    <property type="evidence" value="ECO:0007669"/>
    <property type="project" value="UniProtKB-UniRule"/>
</dbReference>
<feature type="domain" description="C2" evidence="13">
    <location>
        <begin position="703"/>
        <end position="828"/>
    </location>
</feature>
<dbReference type="InterPro" id="IPR042531">
    <property type="entry name" value="PLC-beta_C_sf"/>
</dbReference>
<feature type="compositionally biased region" description="Acidic residues" evidence="12">
    <location>
        <begin position="537"/>
        <end position="558"/>
    </location>
</feature>
<feature type="binding site" evidence="9">
    <location>
        <position position="396"/>
    </location>
    <ligand>
        <name>Ca(2+)</name>
        <dbReference type="ChEBI" id="CHEBI:29108"/>
    </ligand>
</feature>
<dbReference type="GO" id="GO:0016042">
    <property type="term" value="P:lipid catabolic process"/>
    <property type="evidence" value="ECO:0007669"/>
    <property type="project" value="UniProtKB-KW"/>
</dbReference>
<feature type="compositionally biased region" description="Polar residues" evidence="12">
    <location>
        <begin position="1357"/>
        <end position="1375"/>
    </location>
</feature>
<feature type="compositionally biased region" description="Low complexity" evidence="12">
    <location>
        <begin position="948"/>
        <end position="965"/>
    </location>
</feature>
<proteinExistence type="predicted"/>
<feature type="binding site" evidence="9">
    <location>
        <position position="317"/>
    </location>
    <ligand>
        <name>Ca(2+)</name>
        <dbReference type="ChEBI" id="CHEBI:29108"/>
    </ligand>
</feature>
<comment type="catalytic activity">
    <reaction evidence="7 10">
        <text>a 1,2-diacyl-sn-glycero-3-phospho-(1D-myo-inositol-4,5-bisphosphate) + H2O = 1D-myo-inositol 1,4,5-trisphosphate + a 1,2-diacyl-sn-glycerol + H(+)</text>
        <dbReference type="Rhea" id="RHEA:33179"/>
        <dbReference type="ChEBI" id="CHEBI:15377"/>
        <dbReference type="ChEBI" id="CHEBI:15378"/>
        <dbReference type="ChEBI" id="CHEBI:17815"/>
        <dbReference type="ChEBI" id="CHEBI:58456"/>
        <dbReference type="ChEBI" id="CHEBI:203600"/>
        <dbReference type="EC" id="3.1.4.11"/>
    </reaction>
</comment>
<dbReference type="InterPro" id="IPR001711">
    <property type="entry name" value="PLipase_C_Pinositol-sp_Y"/>
</dbReference>
<evidence type="ECO:0000259" key="14">
    <source>
        <dbReference type="PROSITE" id="PS50008"/>
    </source>
</evidence>
<evidence type="ECO:0000256" key="5">
    <source>
        <dbReference type="ARBA" id="ARBA00023098"/>
    </source>
</evidence>
<dbReference type="FunFam" id="3.20.20.190:FF:000039">
    <property type="entry name" value="Phosphoinositide phospholipase C"/>
    <property type="match status" value="1"/>
</dbReference>
<evidence type="ECO:0000256" key="4">
    <source>
        <dbReference type="ARBA" id="ARBA00022963"/>
    </source>
</evidence>
<dbReference type="CDD" id="cd08591">
    <property type="entry name" value="PI-PLCc_beta"/>
    <property type="match status" value="1"/>
</dbReference>
<dbReference type="PANTHER" id="PTHR10336">
    <property type="entry name" value="PHOSPHOINOSITIDE-SPECIFIC PHOSPHOLIPASE C FAMILY PROTEIN"/>
    <property type="match status" value="1"/>
</dbReference>
<dbReference type="Pfam" id="PF00387">
    <property type="entry name" value="PI-PLC-Y"/>
    <property type="match status" value="1"/>
</dbReference>
<dbReference type="InterPro" id="IPR000008">
    <property type="entry name" value="C2_dom"/>
</dbReference>